<comment type="caution">
    <text evidence="2">The sequence shown here is derived from an EMBL/GenBank/DDBJ whole genome shotgun (WGS) entry which is preliminary data.</text>
</comment>
<feature type="transmembrane region" description="Helical" evidence="1">
    <location>
        <begin position="390"/>
        <end position="411"/>
    </location>
</feature>
<dbReference type="EMBL" id="BMLS01000001">
    <property type="protein sequence ID" value="GGO65907.1"/>
    <property type="molecule type" value="Genomic_DNA"/>
</dbReference>
<feature type="transmembrane region" description="Helical" evidence="1">
    <location>
        <begin position="707"/>
        <end position="725"/>
    </location>
</feature>
<dbReference type="InterPro" id="IPR050545">
    <property type="entry name" value="Mycobact_MmpL"/>
</dbReference>
<feature type="transmembrane region" description="Helical" evidence="1">
    <location>
        <begin position="235"/>
        <end position="254"/>
    </location>
</feature>
<evidence type="ECO:0008006" key="4">
    <source>
        <dbReference type="Google" id="ProtNLM"/>
    </source>
</evidence>
<dbReference type="SUPFAM" id="SSF82866">
    <property type="entry name" value="Multidrug efflux transporter AcrB transmembrane domain"/>
    <property type="match status" value="2"/>
</dbReference>
<dbReference type="GO" id="GO:0005886">
    <property type="term" value="C:plasma membrane"/>
    <property type="evidence" value="ECO:0007669"/>
    <property type="project" value="TreeGrafter"/>
</dbReference>
<feature type="transmembrane region" description="Helical" evidence="1">
    <location>
        <begin position="354"/>
        <end position="378"/>
    </location>
</feature>
<feature type="transmembrane region" description="Helical" evidence="1">
    <location>
        <begin position="652"/>
        <end position="672"/>
    </location>
</feature>
<reference evidence="2" key="2">
    <citation type="submission" date="2020-09" db="EMBL/GenBank/DDBJ databases">
        <authorList>
            <person name="Sun Q."/>
            <person name="Zhou Y."/>
        </authorList>
    </citation>
    <scope>NUCLEOTIDE SEQUENCE</scope>
    <source>
        <strain evidence="2">CGMCC 1.7086</strain>
    </source>
</reference>
<dbReference type="Gene3D" id="1.20.1640.10">
    <property type="entry name" value="Multidrug efflux transporter AcrB transmembrane domain"/>
    <property type="match status" value="2"/>
</dbReference>
<dbReference type="PANTHER" id="PTHR33406:SF13">
    <property type="entry name" value="MEMBRANE PROTEIN YDFJ"/>
    <property type="match status" value="1"/>
</dbReference>
<organism evidence="2 3">
    <name type="scientific">Bowmanella pacifica</name>
    <dbReference type="NCBI Taxonomy" id="502051"/>
    <lineage>
        <taxon>Bacteria</taxon>
        <taxon>Pseudomonadati</taxon>
        <taxon>Pseudomonadota</taxon>
        <taxon>Gammaproteobacteria</taxon>
        <taxon>Alteromonadales</taxon>
        <taxon>Alteromonadaceae</taxon>
        <taxon>Bowmanella</taxon>
    </lineage>
</organism>
<feature type="transmembrane region" description="Helical" evidence="1">
    <location>
        <begin position="261"/>
        <end position="282"/>
    </location>
</feature>
<dbReference type="PANTHER" id="PTHR33406">
    <property type="entry name" value="MEMBRANE PROTEIN MJ1562-RELATED"/>
    <property type="match status" value="1"/>
</dbReference>
<reference evidence="2" key="1">
    <citation type="journal article" date="2014" name="Int. J. Syst. Evol. Microbiol.">
        <title>Complete genome sequence of Corynebacterium casei LMG S-19264T (=DSM 44701T), isolated from a smear-ripened cheese.</title>
        <authorList>
            <consortium name="US DOE Joint Genome Institute (JGI-PGF)"/>
            <person name="Walter F."/>
            <person name="Albersmeier A."/>
            <person name="Kalinowski J."/>
            <person name="Ruckert C."/>
        </authorList>
    </citation>
    <scope>NUCLEOTIDE SEQUENCE</scope>
    <source>
        <strain evidence="2">CGMCC 1.7086</strain>
    </source>
</reference>
<protein>
    <recommendedName>
        <fullName evidence="4">Membrane transport protein MMPL domain-containing protein</fullName>
    </recommendedName>
</protein>
<feature type="transmembrane region" description="Helical" evidence="1">
    <location>
        <begin position="625"/>
        <end position="646"/>
    </location>
</feature>
<evidence type="ECO:0000313" key="2">
    <source>
        <dbReference type="EMBL" id="GGO65907.1"/>
    </source>
</evidence>
<feature type="transmembrane region" description="Helical" evidence="1">
    <location>
        <begin position="684"/>
        <end position="701"/>
    </location>
</feature>
<evidence type="ECO:0000313" key="3">
    <source>
        <dbReference type="Proteomes" id="UP000606935"/>
    </source>
</evidence>
<feature type="transmembrane region" description="Helical" evidence="1">
    <location>
        <begin position="328"/>
        <end position="348"/>
    </location>
</feature>
<name>A0A917YT99_9ALTE</name>
<gene>
    <name evidence="2" type="ORF">GCM10010982_08830</name>
</gene>
<feature type="transmembrane region" description="Helical" evidence="1">
    <location>
        <begin position="288"/>
        <end position="308"/>
    </location>
</feature>
<dbReference type="AlphaFoldDB" id="A0A917YT99"/>
<proteinExistence type="predicted"/>
<feature type="transmembrane region" description="Helical" evidence="1">
    <location>
        <begin position="599"/>
        <end position="618"/>
    </location>
</feature>
<evidence type="ECO:0000256" key="1">
    <source>
        <dbReference type="SAM" id="Phobius"/>
    </source>
</evidence>
<keyword evidence="1" id="KW-0472">Membrane</keyword>
<accession>A0A917YT99</accession>
<dbReference type="Proteomes" id="UP000606935">
    <property type="component" value="Unassembled WGS sequence"/>
</dbReference>
<sequence length="740" mass="81458">MCWGVVLLLMLVSLSLTLPRTEFRADLRQLLPSGSVDPLMQQVAGQYQQQALLLLSHSDSQTLTRALPILRDKIAGLEGVSGSATDPSKGLDIATLVNVFGRFPLSLLSAEAEHARLNDNYDYIVERYFTVLSQPGNPLVGLTIGSAPLLNLVDWFPRVQGKWRQDGEYWYLQGEQRYYGLFLQLDEQALNVKQAPWLVEQLDVLLTSLPADTQVLRSGMLFHTAVASSRASFEMQLFGGMSLLGVVLLTLLMFRRIKPLLLTTVLIGSSLLAGFAALLLVFQQVQLLALVFAVSLIGIAVDYAYHLLCLARYTGERGRALVKHLTPALLTSAVTTAISYLLLTLLPIDLLKQVGVFVAAGLAFALLTALLLLAWLPLHFPPQAAKSKPGSALACRSLLALMLLAAISGAWQLRFADDVRLFNSSPAWLLQNEQQVASLSGYTQYPRLLSVEADNEEQLLQRFAAIRHAFSAVGLDPQALSGLDQWLPSMAQQSQNASWLREGLVQGQLDDISSYWQEGALQQLLDAPDAVLTLALLPEALRRAYPPVLHNGHHWTGVLRFAGSLDKQQLEAVNQRLDFPLQLHDEPALISASLKQLRLYLMEFLLAALLCMGLLLSWRYGVKRGALMVGICALVTGNALIIGQWWLGYASLFNLLACVLIVALLVDYLVFITEHGDSGHVRQALLMSSLTSMLAFGMMVFSQTPAIYQFGFTLLVGLSLGWLVCRLLPAAWIRNINEPL</sequence>
<keyword evidence="3" id="KW-1185">Reference proteome</keyword>
<keyword evidence="1" id="KW-0812">Transmembrane</keyword>
<keyword evidence="1" id="KW-1133">Transmembrane helix</keyword>